<feature type="compositionally biased region" description="Basic and acidic residues" evidence="2">
    <location>
        <begin position="650"/>
        <end position="661"/>
    </location>
</feature>
<accession>A0ABQ9FQ47</accession>
<organism evidence="3 4">
    <name type="scientific">Tegillarca granosa</name>
    <name type="common">Malaysian cockle</name>
    <name type="synonym">Anadara granosa</name>
    <dbReference type="NCBI Taxonomy" id="220873"/>
    <lineage>
        <taxon>Eukaryota</taxon>
        <taxon>Metazoa</taxon>
        <taxon>Spiralia</taxon>
        <taxon>Lophotrochozoa</taxon>
        <taxon>Mollusca</taxon>
        <taxon>Bivalvia</taxon>
        <taxon>Autobranchia</taxon>
        <taxon>Pteriomorphia</taxon>
        <taxon>Arcoida</taxon>
        <taxon>Arcoidea</taxon>
        <taxon>Arcidae</taxon>
        <taxon>Tegillarca</taxon>
    </lineage>
</organism>
<feature type="compositionally biased region" description="Basic and acidic residues" evidence="2">
    <location>
        <begin position="413"/>
        <end position="431"/>
    </location>
</feature>
<evidence type="ECO:0000256" key="2">
    <source>
        <dbReference type="SAM" id="MobiDB-lite"/>
    </source>
</evidence>
<proteinExistence type="predicted"/>
<feature type="region of interest" description="Disordered" evidence="2">
    <location>
        <begin position="853"/>
        <end position="940"/>
    </location>
</feature>
<feature type="compositionally biased region" description="Low complexity" evidence="2">
    <location>
        <begin position="340"/>
        <end position="353"/>
    </location>
</feature>
<feature type="coiled-coil region" evidence="1">
    <location>
        <begin position="167"/>
        <end position="194"/>
    </location>
</feature>
<evidence type="ECO:0000313" key="4">
    <source>
        <dbReference type="Proteomes" id="UP001217089"/>
    </source>
</evidence>
<evidence type="ECO:0000256" key="1">
    <source>
        <dbReference type="SAM" id="Coils"/>
    </source>
</evidence>
<feature type="compositionally biased region" description="Polar residues" evidence="2">
    <location>
        <begin position="241"/>
        <end position="253"/>
    </location>
</feature>
<feature type="compositionally biased region" description="Basic and acidic residues" evidence="2">
    <location>
        <begin position="498"/>
        <end position="512"/>
    </location>
</feature>
<feature type="region of interest" description="Disordered" evidence="2">
    <location>
        <begin position="208"/>
        <end position="253"/>
    </location>
</feature>
<feature type="coiled-coil region" evidence="1">
    <location>
        <begin position="944"/>
        <end position="989"/>
    </location>
</feature>
<feature type="compositionally biased region" description="Basic and acidic residues" evidence="2">
    <location>
        <begin position="670"/>
        <end position="683"/>
    </location>
</feature>
<protein>
    <submittedName>
        <fullName evidence="3">Uncharacterized protein</fullName>
    </submittedName>
</protein>
<feature type="region of interest" description="Disordered" evidence="2">
    <location>
        <begin position="628"/>
        <end position="696"/>
    </location>
</feature>
<dbReference type="EMBL" id="JARBDR010000214">
    <property type="protein sequence ID" value="KAJ8319373.1"/>
    <property type="molecule type" value="Genomic_DNA"/>
</dbReference>
<comment type="caution">
    <text evidence="3">The sequence shown here is derived from an EMBL/GenBank/DDBJ whole genome shotgun (WGS) entry which is preliminary data.</text>
</comment>
<dbReference type="Proteomes" id="UP001217089">
    <property type="component" value="Unassembled WGS sequence"/>
</dbReference>
<feature type="region of interest" description="Disordered" evidence="2">
    <location>
        <begin position="553"/>
        <end position="589"/>
    </location>
</feature>
<feature type="compositionally biased region" description="Basic and acidic residues" evidence="2">
    <location>
        <begin position="446"/>
        <end position="462"/>
    </location>
</feature>
<sequence>MAAKKPPDESRHECVYIKIEQAERQVIPAIQLEQREIKMTYLPSEQSVPSIITTSSEQSTNKDADRIVGEERPLGVESFATYPMEQNGHHEQIIEASSSRHVEHQPAMSPQHHDVSAVENVLEYFEEQGKQFQEKSGSLPRLKVKKPRSASPSPIRQSVGLDHLDHLVKLMEQMSNLREENVKLKKKCDYLESTKTLLQVKSELNSELGYNSLPSKSKSKSKRQQRPRLPSAELDIDVETSSETGSSVNQTVKLHQRSYSTGSLTEAFDKSKTETKIPSGDSKTVRKSISAKIKKIASKFPEYKSKKELRGSHHRHLREGSVRTVTQQELTVPAHSGVLESRSVDSGVGSGVEVDGGEIQHKSTSSGESPSAYSSQQGVPSGEMGKDDDGIWMGPPEWQEQHKEEMQIGSLSENREVIVLKSSKTESDENHLQVPFPRRKSSPSLIDHDDKPMDLDGEEYLRLRRSSSYKGRSSHGEVFQELPEMPPSPKVGKKIHKNPWEKFKIKVSTRKDSVKKRMSRKSGHSSKADSAEELSLIDIDKYDYKIYDEHLEGPISRSTPKTSPMTIRQHREKSMSDSPPGYKETPMSPAQVTQMGGVEALMGAMSDPDFSKKLRKWEELQNAKRLSALVKDSSDEAVFSDSMGTTSPEIPKKTEDKDRSKSVKSVSSQDTKDVMQEVSREGSPDGIATPPENTSQLAKLEELLNLKHTESFTRRMEEWEKLRYMRKSTKEGSPPLGRKDSAFKSGIRKDERQKSRKSKEEKDKEKLERLRKSELQRVEREQLKLEKDRIKLEMERLKALNREAKIEKMKGRLSQPGLDGKLKNPVSSPLGDYKVTTDFARRLHEWELIKGSGSSQHATYLDSHQRSLEQSFQTDSSLKKESFDEGVSTEGPAIFKVKGQRPPPLTLQPCPDSPEEVSPVCRSSDASSIEGTEDDEDDMTSKANIKLLEELQKKEMEYASLQEEVRDINLKLEKVREQHSKDLERYNQDVNSGQPGMANLPSPSSVTTLTELQDKISELKDFGEDLAYCKIKSIEGEGSFFYKEIFTKLEVVNMKYKKTDGRFSLLVYLLSDADGSRSDNLYFLSGRLITTLSFCCFYFSDEIFCFDDIFCLFYEIFPSYLYSLKKKSI</sequence>
<name>A0ABQ9FQ47_TEGGR</name>
<feature type="region of interest" description="Disordered" evidence="2">
    <location>
        <begin position="725"/>
        <end position="778"/>
    </location>
</feature>
<feature type="region of interest" description="Disordered" evidence="2">
    <location>
        <begin position="307"/>
        <end position="532"/>
    </location>
</feature>
<keyword evidence="1" id="KW-0175">Coiled coil</keyword>
<feature type="region of interest" description="Disordered" evidence="2">
    <location>
        <begin position="811"/>
        <end position="833"/>
    </location>
</feature>
<gene>
    <name evidence="3" type="ORF">KUTeg_004464</name>
</gene>
<keyword evidence="4" id="KW-1185">Reference proteome</keyword>
<evidence type="ECO:0000313" key="3">
    <source>
        <dbReference type="EMBL" id="KAJ8319373.1"/>
    </source>
</evidence>
<feature type="compositionally biased region" description="Polar residues" evidence="2">
    <location>
        <begin position="556"/>
        <end position="566"/>
    </location>
</feature>
<reference evidence="3 4" key="1">
    <citation type="submission" date="2022-12" db="EMBL/GenBank/DDBJ databases">
        <title>Chromosome-level genome of Tegillarca granosa.</title>
        <authorList>
            <person name="Kim J."/>
        </authorList>
    </citation>
    <scope>NUCLEOTIDE SEQUENCE [LARGE SCALE GENOMIC DNA]</scope>
    <source>
        <strain evidence="3">Teg-2019</strain>
        <tissue evidence="3">Adductor muscle</tissue>
    </source>
</reference>
<feature type="compositionally biased region" description="Basic and acidic residues" evidence="2">
    <location>
        <begin position="737"/>
        <end position="778"/>
    </location>
</feature>
<feature type="compositionally biased region" description="Basic residues" evidence="2">
    <location>
        <begin position="217"/>
        <end position="226"/>
    </location>
</feature>
<feature type="compositionally biased region" description="Polar residues" evidence="2">
    <location>
        <begin position="362"/>
        <end position="379"/>
    </location>
</feature>
<feature type="region of interest" description="Disordered" evidence="2">
    <location>
        <begin position="132"/>
        <end position="157"/>
    </location>
</feature>
<feature type="compositionally biased region" description="Basic residues" evidence="2">
    <location>
        <begin position="513"/>
        <end position="524"/>
    </location>
</feature>